<evidence type="ECO:0000256" key="1">
    <source>
        <dbReference type="SAM" id="MobiDB-lite"/>
    </source>
</evidence>
<protein>
    <recommendedName>
        <fullName evidence="4">HTH tetR-type domain-containing protein</fullName>
    </recommendedName>
</protein>
<proteinExistence type="predicted"/>
<comment type="caution">
    <text evidence="2">The sequence shown here is derived from an EMBL/GenBank/DDBJ whole genome shotgun (WGS) entry which is preliminary data.</text>
</comment>
<evidence type="ECO:0008006" key="4">
    <source>
        <dbReference type="Google" id="ProtNLM"/>
    </source>
</evidence>
<dbReference type="InterPro" id="IPR009057">
    <property type="entry name" value="Homeodomain-like_sf"/>
</dbReference>
<name>A0ABQ1UKH3_9NOCA</name>
<reference evidence="3" key="1">
    <citation type="journal article" date="2019" name="Int. J. Syst. Evol. Microbiol.">
        <title>The Global Catalogue of Microorganisms (GCM) 10K type strain sequencing project: providing services to taxonomists for standard genome sequencing and annotation.</title>
        <authorList>
            <consortium name="The Broad Institute Genomics Platform"/>
            <consortium name="The Broad Institute Genome Sequencing Center for Infectious Disease"/>
            <person name="Wu L."/>
            <person name="Ma J."/>
        </authorList>
    </citation>
    <scope>NUCLEOTIDE SEQUENCE [LARGE SCALE GENOMIC DNA]</scope>
    <source>
        <strain evidence="3">CCM 7855</strain>
    </source>
</reference>
<dbReference type="SUPFAM" id="SSF46689">
    <property type="entry name" value="Homeodomain-like"/>
    <property type="match status" value="1"/>
</dbReference>
<evidence type="ECO:0000313" key="2">
    <source>
        <dbReference type="EMBL" id="GGF18946.1"/>
    </source>
</evidence>
<dbReference type="RefSeq" id="WP_188488126.1">
    <property type="nucleotide sequence ID" value="NZ_BMCS01000001.1"/>
</dbReference>
<keyword evidence="3" id="KW-1185">Reference proteome</keyword>
<accession>A0ABQ1UKH3</accession>
<feature type="compositionally biased region" description="Basic and acidic residues" evidence="1">
    <location>
        <begin position="15"/>
        <end position="28"/>
    </location>
</feature>
<dbReference type="Proteomes" id="UP000632454">
    <property type="component" value="Unassembled WGS sequence"/>
</dbReference>
<feature type="region of interest" description="Disordered" evidence="1">
    <location>
        <begin position="1"/>
        <end position="28"/>
    </location>
</feature>
<dbReference type="Gene3D" id="1.10.357.10">
    <property type="entry name" value="Tetracycline Repressor, domain 2"/>
    <property type="match status" value="1"/>
</dbReference>
<dbReference type="EMBL" id="BMCS01000001">
    <property type="protein sequence ID" value="GGF18946.1"/>
    <property type="molecule type" value="Genomic_DNA"/>
</dbReference>
<gene>
    <name evidence="2" type="ORF">GCM10007298_13740</name>
</gene>
<sequence length="308" mass="34351">MAKSEKPGQHNTGRGGDRHAGRAQPDKPSDVIIKAAVDAVHDAGLEVGLTQQGFEDTIRAARVSRSTAYRRWDSKKEFTRDLILELARTSWIRSAVLSDESVDAAFNLVATRKNELESEEGRLDLLRDSVMVGVDRDIRRISDSVEWRSYVSFTSLLYSSDEQVSREALDELEDNESVVLGRISVFVSFVFQTFGIRLRKEYEGNYRLIPAIMSSMIEGFTLRLAHTSDLREEVETKSVGSVLLPAYIVGNTVASLVEAVPGFSAVQNQMAIRISERYLATPIHDRKNQIMYYLETGSGGFPGFGFTA</sequence>
<evidence type="ECO:0000313" key="3">
    <source>
        <dbReference type="Proteomes" id="UP000632454"/>
    </source>
</evidence>
<organism evidence="2 3">
    <name type="scientific">Williamsia phyllosphaerae</name>
    <dbReference type="NCBI Taxonomy" id="885042"/>
    <lineage>
        <taxon>Bacteria</taxon>
        <taxon>Bacillati</taxon>
        <taxon>Actinomycetota</taxon>
        <taxon>Actinomycetes</taxon>
        <taxon>Mycobacteriales</taxon>
        <taxon>Nocardiaceae</taxon>
        <taxon>Williamsia</taxon>
    </lineage>
</organism>